<dbReference type="EMBL" id="MDYQ01000362">
    <property type="protein sequence ID" value="PRP75769.1"/>
    <property type="molecule type" value="Genomic_DNA"/>
</dbReference>
<reference evidence="1 2" key="1">
    <citation type="journal article" date="2018" name="Genome Biol. Evol.">
        <title>Multiple Roots of Fruiting Body Formation in Amoebozoa.</title>
        <authorList>
            <person name="Hillmann F."/>
            <person name="Forbes G."/>
            <person name="Novohradska S."/>
            <person name="Ferling I."/>
            <person name="Riege K."/>
            <person name="Groth M."/>
            <person name="Westermann M."/>
            <person name="Marz M."/>
            <person name="Spaller T."/>
            <person name="Winckler T."/>
            <person name="Schaap P."/>
            <person name="Glockner G."/>
        </authorList>
    </citation>
    <scope>NUCLEOTIDE SEQUENCE [LARGE SCALE GENOMIC DNA]</scope>
    <source>
        <strain evidence="1 2">Jena</strain>
    </source>
</reference>
<dbReference type="AlphaFoldDB" id="A0A2P6MVP1"/>
<name>A0A2P6MVP1_9EUKA</name>
<keyword evidence="2" id="KW-1185">Reference proteome</keyword>
<evidence type="ECO:0000313" key="2">
    <source>
        <dbReference type="Proteomes" id="UP000241769"/>
    </source>
</evidence>
<proteinExistence type="predicted"/>
<gene>
    <name evidence="1" type="ORF">PROFUN_08763</name>
</gene>
<organism evidence="1 2">
    <name type="scientific">Planoprotostelium fungivorum</name>
    <dbReference type="NCBI Taxonomy" id="1890364"/>
    <lineage>
        <taxon>Eukaryota</taxon>
        <taxon>Amoebozoa</taxon>
        <taxon>Evosea</taxon>
        <taxon>Variosea</taxon>
        <taxon>Cavosteliida</taxon>
        <taxon>Cavosteliaceae</taxon>
        <taxon>Planoprotostelium</taxon>
    </lineage>
</organism>
<comment type="caution">
    <text evidence="1">The sequence shown here is derived from an EMBL/GenBank/DDBJ whole genome shotgun (WGS) entry which is preliminary data.</text>
</comment>
<evidence type="ECO:0000313" key="1">
    <source>
        <dbReference type="EMBL" id="PRP75769.1"/>
    </source>
</evidence>
<protein>
    <submittedName>
        <fullName evidence="1">Uncharacterized protein</fullName>
    </submittedName>
</protein>
<sequence>MRWMVNPGSSTSLLTRYNTSAWTSNFFVNSLVEFTHWPSIQNVYHPCLPWYCTPSILSLRSESGYHPLQAFEAVNECLQIRQQLLKDCKIQLAIKVNRVVPRVIQVILEKPQASQWMQKHGFNHLSSTLHCE</sequence>
<accession>A0A2P6MVP1</accession>
<dbReference type="InParanoid" id="A0A2P6MVP1"/>
<dbReference type="Proteomes" id="UP000241769">
    <property type="component" value="Unassembled WGS sequence"/>
</dbReference>